<keyword evidence="2" id="KW-1185">Reference proteome</keyword>
<protein>
    <submittedName>
        <fullName evidence="1">Nucleotidyltransferase family protein</fullName>
    </submittedName>
</protein>
<organism evidence="1 2">
    <name type="scientific">Paenibacillus roseus</name>
    <dbReference type="NCBI Taxonomy" id="2798579"/>
    <lineage>
        <taxon>Bacteria</taxon>
        <taxon>Bacillati</taxon>
        <taxon>Bacillota</taxon>
        <taxon>Bacilli</taxon>
        <taxon>Bacillales</taxon>
        <taxon>Paenibacillaceae</taxon>
        <taxon>Paenibacillus</taxon>
    </lineage>
</organism>
<dbReference type="RefSeq" id="WP_199020789.1">
    <property type="nucleotide sequence ID" value="NZ_JAELUP010000103.1"/>
</dbReference>
<proteinExistence type="predicted"/>
<comment type="caution">
    <text evidence="1">The sequence shown here is derived from an EMBL/GenBank/DDBJ whole genome shotgun (WGS) entry which is preliminary data.</text>
</comment>
<dbReference type="EMBL" id="JAELUP010000103">
    <property type="protein sequence ID" value="MBJ6363221.1"/>
    <property type="molecule type" value="Genomic_DNA"/>
</dbReference>
<dbReference type="Proteomes" id="UP000640274">
    <property type="component" value="Unassembled WGS sequence"/>
</dbReference>
<evidence type="ECO:0000313" key="2">
    <source>
        <dbReference type="Proteomes" id="UP000640274"/>
    </source>
</evidence>
<dbReference type="AlphaFoldDB" id="A0A934MQJ5"/>
<sequence>MKQNSEDHEWSILSSEQRLMVLASRIHLNREHEEQICSILEDGIAIDYFMALCIKHKVLPLVTPHLIRLDSNKAIKLEYKKVMNHAYHGNRMKNELMAKELRMVLNKANESGLKIIPLKGAWLIPNIYKDAGLRISNDLDFLISLDQGQAVSGMLQAMGYTPGHYDWASDSIAFVSEEEVIQWKDRSGNLHPHMKRVDNGFSKYIGVDFSYDVDLTRNFIASNGLQERAIQSKLYDAPAVCLNTVDFLIHLAIHLFKEASHERWVKIDQDINLIKFCDVREYILAHLEQLDWSELAKRSRELAAEEAIYYSLYYLKMIFNDPFVEMIQDHLSISGQEVLRHYVTSEGGQEKTWKKSFFERFFSLSNKDELVSDKMELTAANQGGAV</sequence>
<evidence type="ECO:0000313" key="1">
    <source>
        <dbReference type="EMBL" id="MBJ6363221.1"/>
    </source>
</evidence>
<gene>
    <name evidence="1" type="ORF">JFN88_18630</name>
</gene>
<dbReference type="InterPro" id="IPR039498">
    <property type="entry name" value="NTP_transf_5"/>
</dbReference>
<name>A0A934MQJ5_9BACL</name>
<reference evidence="1" key="1">
    <citation type="submission" date="2020-12" db="EMBL/GenBank/DDBJ databases">
        <authorList>
            <person name="Huq M.A."/>
        </authorList>
    </citation>
    <scope>NUCLEOTIDE SEQUENCE</scope>
    <source>
        <strain evidence="1">MAHUQ-46</strain>
    </source>
</reference>
<dbReference type="Pfam" id="PF14907">
    <property type="entry name" value="NTP_transf_5"/>
    <property type="match status" value="1"/>
</dbReference>
<accession>A0A934MQJ5</accession>